<name>A0A3G8WJX8_9FLAO</name>
<dbReference type="Proteomes" id="UP000282297">
    <property type="component" value="Plasmid unnamed"/>
</dbReference>
<evidence type="ECO:0000313" key="2">
    <source>
        <dbReference type="Proteomes" id="UP000282297"/>
    </source>
</evidence>
<dbReference type="AlphaFoldDB" id="A0A3G8WJX8"/>
<organism evidence="1 2">
    <name type="scientific">Chryseobacterium taklimakanense</name>
    <dbReference type="NCBI Taxonomy" id="536441"/>
    <lineage>
        <taxon>Bacteria</taxon>
        <taxon>Pseudomonadati</taxon>
        <taxon>Bacteroidota</taxon>
        <taxon>Flavobacteriia</taxon>
        <taxon>Flavobacteriales</taxon>
        <taxon>Weeksellaceae</taxon>
        <taxon>Chryseobacterium group</taxon>
        <taxon>Chryseobacterium</taxon>
    </lineage>
</organism>
<evidence type="ECO:0000313" key="1">
    <source>
        <dbReference type="EMBL" id="AZI21495.1"/>
    </source>
</evidence>
<dbReference type="EMBL" id="CP034172">
    <property type="protein sequence ID" value="AZI21495.1"/>
    <property type="molecule type" value="Genomic_DNA"/>
</dbReference>
<geneLocation type="plasmid" evidence="1">
    <name>unnamed</name>
</geneLocation>
<keyword evidence="1" id="KW-0614">Plasmid</keyword>
<protein>
    <submittedName>
        <fullName evidence="1">DUF4138 domain-containing protein</fullName>
    </submittedName>
</protein>
<dbReference type="Pfam" id="PF13595">
    <property type="entry name" value="DUF4138"/>
    <property type="match status" value="1"/>
</dbReference>
<accession>A0A3G8WJX8</accession>
<gene>
    <name evidence="1" type="ORF">EIH08_12350</name>
</gene>
<sequence>MEKGGWIKNRNSALVRGIEGFVKGVYVGNGKLFVLLEIANRTNINYDVESVSFITSPIQTGRRQLETEEKIFVPIWSNQPENFSKKSSKKLVYVFDKFNISDNKTMLFIMNEIDGERTLTLEIKPKYIINADAIR</sequence>
<proteinExistence type="predicted"/>
<reference evidence="2" key="1">
    <citation type="submission" date="2018-11" db="EMBL/GenBank/DDBJ databases">
        <title>Proposal to divide the Flavobacteriaceae and reorganize its genera based on Amino Acid Identity values calculated from whole genome sequences.</title>
        <authorList>
            <person name="Nicholson A.C."/>
            <person name="Gulvik C.A."/>
            <person name="Whitney A.M."/>
            <person name="Humrighouse B.W."/>
            <person name="Bell M."/>
            <person name="Holmes B."/>
            <person name="Steigerwalt A.B."/>
            <person name="Villarma A."/>
            <person name="Sheth M."/>
            <person name="Batra D."/>
            <person name="Pryor J."/>
            <person name="Bernardet J.-F."/>
            <person name="Hugo C."/>
            <person name="Kampfer P."/>
            <person name="Newman J.D."/>
            <person name="McQuiston J.R."/>
        </authorList>
    </citation>
    <scope>NUCLEOTIDE SEQUENCE [LARGE SCALE GENOMIC DNA]</scope>
    <source>
        <strain evidence="2">H4753</strain>
        <plasmid evidence="2">unnamed</plasmid>
    </source>
</reference>
<dbReference type="InterPro" id="IPR022298">
    <property type="entry name" value="Conjug_transposon_TraN"/>
</dbReference>